<dbReference type="InterPro" id="IPR036013">
    <property type="entry name" value="Band_7/SPFH_dom_sf"/>
</dbReference>
<keyword evidence="8" id="KW-0645">Protease</keyword>
<dbReference type="PANTHER" id="PTHR42911:SF1">
    <property type="entry name" value="MODULATOR OF FTSH PROTEASE HFLC"/>
    <property type="match status" value="1"/>
</dbReference>
<dbReference type="AlphaFoldDB" id="A0A0N0GNM3"/>
<dbReference type="CDD" id="cd03405">
    <property type="entry name" value="SPFH_HflC"/>
    <property type="match status" value="1"/>
</dbReference>
<dbReference type="RefSeq" id="WP_053938148.1">
    <property type="nucleotide sequence ID" value="NZ_LAQT01000009.1"/>
</dbReference>
<dbReference type="GO" id="GO:0008233">
    <property type="term" value="F:peptidase activity"/>
    <property type="evidence" value="ECO:0007669"/>
    <property type="project" value="UniProtKB-KW"/>
</dbReference>
<evidence type="ECO:0000256" key="4">
    <source>
        <dbReference type="ARBA" id="ARBA00022989"/>
    </source>
</evidence>
<keyword evidence="3" id="KW-0812">Transmembrane</keyword>
<dbReference type="PANTHER" id="PTHR42911">
    <property type="entry name" value="MODULATOR OF FTSH PROTEASE HFLC"/>
    <property type="match status" value="1"/>
</dbReference>
<comment type="caution">
    <text evidence="8">The sequence shown here is derived from an EMBL/GenBank/DDBJ whole genome shotgun (WGS) entry which is preliminary data.</text>
</comment>
<dbReference type="PIRSF" id="PIRSF005651">
    <property type="entry name" value="HflC"/>
    <property type="match status" value="1"/>
</dbReference>
<evidence type="ECO:0000256" key="2">
    <source>
        <dbReference type="ARBA" id="ARBA00007862"/>
    </source>
</evidence>
<name>A0A0N0GNM3_9NEIS</name>
<accession>A0A0N0GNM3</accession>
<dbReference type="Gene3D" id="3.30.479.30">
    <property type="entry name" value="Band 7 domain"/>
    <property type="match status" value="1"/>
</dbReference>
<evidence type="ECO:0000259" key="7">
    <source>
        <dbReference type="SMART" id="SM00244"/>
    </source>
</evidence>
<organism evidence="8 9">
    <name type="scientific">Amantichitinum ursilacus</name>
    <dbReference type="NCBI Taxonomy" id="857265"/>
    <lineage>
        <taxon>Bacteria</taxon>
        <taxon>Pseudomonadati</taxon>
        <taxon>Pseudomonadota</taxon>
        <taxon>Betaproteobacteria</taxon>
        <taxon>Neisseriales</taxon>
        <taxon>Chitinibacteraceae</taxon>
        <taxon>Amantichitinum</taxon>
    </lineage>
</organism>
<keyword evidence="5" id="KW-0472">Membrane</keyword>
<keyword evidence="9" id="KW-1185">Reference proteome</keyword>
<dbReference type="SUPFAM" id="SSF117892">
    <property type="entry name" value="Band 7/SPFH domain"/>
    <property type="match status" value="1"/>
</dbReference>
<evidence type="ECO:0000256" key="3">
    <source>
        <dbReference type="ARBA" id="ARBA00022692"/>
    </source>
</evidence>
<dbReference type="InterPro" id="IPR001107">
    <property type="entry name" value="Band_7"/>
</dbReference>
<dbReference type="PATRIC" id="fig|857265.3.peg.2584"/>
<evidence type="ECO:0000313" key="9">
    <source>
        <dbReference type="Proteomes" id="UP000037939"/>
    </source>
</evidence>
<keyword evidence="4" id="KW-1133">Transmembrane helix</keyword>
<dbReference type="GO" id="GO:0016020">
    <property type="term" value="C:membrane"/>
    <property type="evidence" value="ECO:0007669"/>
    <property type="project" value="UniProtKB-SubCell"/>
</dbReference>
<comment type="similarity">
    <text evidence="2 6">Belongs to the band 7/mec-2 family. HflC subfamily.</text>
</comment>
<dbReference type="STRING" id="857265.WG78_12535"/>
<comment type="subcellular location">
    <subcellularLocation>
        <location evidence="1">Membrane</location>
        <topology evidence="1">Single-pass membrane protein</topology>
    </subcellularLocation>
</comment>
<comment type="function">
    <text evidence="6">HflC and HflK could regulate a protease.</text>
</comment>
<evidence type="ECO:0000313" key="8">
    <source>
        <dbReference type="EMBL" id="KPC52673.1"/>
    </source>
</evidence>
<dbReference type="SMART" id="SM00244">
    <property type="entry name" value="PHB"/>
    <property type="match status" value="1"/>
</dbReference>
<feature type="domain" description="Band 7" evidence="7">
    <location>
        <begin position="20"/>
        <end position="184"/>
    </location>
</feature>
<keyword evidence="8" id="KW-0378">Hydrolase</keyword>
<proteinExistence type="inferred from homology"/>
<dbReference type="OrthoDB" id="9812991at2"/>
<protein>
    <recommendedName>
        <fullName evidence="6">Protein HflC</fullName>
    </recommendedName>
</protein>
<evidence type="ECO:0000256" key="1">
    <source>
        <dbReference type="ARBA" id="ARBA00004167"/>
    </source>
</evidence>
<dbReference type="Pfam" id="PF01145">
    <property type="entry name" value="Band_7"/>
    <property type="match status" value="1"/>
</dbReference>
<reference evidence="8 9" key="1">
    <citation type="submission" date="2015-07" db="EMBL/GenBank/DDBJ databases">
        <title>Draft genome sequence of the Amantichitinum ursilacus IGB-41, a new chitin-degrading bacterium.</title>
        <authorList>
            <person name="Kirstahler P."/>
            <person name="Guenther M."/>
            <person name="Grumaz C."/>
            <person name="Rupp S."/>
            <person name="Zibek S."/>
            <person name="Sohn K."/>
        </authorList>
    </citation>
    <scope>NUCLEOTIDE SEQUENCE [LARGE SCALE GENOMIC DNA]</scope>
    <source>
        <strain evidence="8 9">IGB-41</strain>
    </source>
</reference>
<evidence type="ECO:0000256" key="6">
    <source>
        <dbReference type="PIRNR" id="PIRNR005651"/>
    </source>
</evidence>
<gene>
    <name evidence="8" type="primary">hflC</name>
    <name evidence="8" type="ORF">WG78_12535</name>
</gene>
<dbReference type="NCBIfam" id="TIGR01932">
    <property type="entry name" value="hflC"/>
    <property type="match status" value="1"/>
</dbReference>
<dbReference type="EMBL" id="LAQT01000009">
    <property type="protein sequence ID" value="KPC52673.1"/>
    <property type="molecule type" value="Genomic_DNA"/>
</dbReference>
<dbReference type="InterPro" id="IPR010200">
    <property type="entry name" value="HflC"/>
</dbReference>
<sequence length="298" mass="33704">MNRIIPTIAVILVVLFVLSLSLFTVDQRQSAVVFQFSEFRRVLAEPGIYFKVPLLQDVRYFDKRIQSIDEAEPARIQTIEKMNVKVDSYIKWQIVDVERYYRAVGLDESKAVDRLRNTVNNMLRDEFGKRTVQDVISGQRDAVMARVQQVADADAARIGVRVVDVRIKRVELEDSTLSSVYERMQSERKAVANQLRAEGSAAAEKIKADADRQREVILADAYNQAQQLKGEGDGKAAAIYGAAYGKNPEFYSFYRSMDAYKQSFNRKSDVMVVDPSSAFFKYMKSPLGKEAPAAKAGK</sequence>
<evidence type="ECO:0000256" key="5">
    <source>
        <dbReference type="ARBA" id="ARBA00023136"/>
    </source>
</evidence>
<dbReference type="Proteomes" id="UP000037939">
    <property type="component" value="Unassembled WGS sequence"/>
</dbReference>
<dbReference type="GO" id="GO:0006508">
    <property type="term" value="P:proteolysis"/>
    <property type="evidence" value="ECO:0007669"/>
    <property type="project" value="UniProtKB-KW"/>
</dbReference>